<feature type="domain" description="Glycoside hydrolase family 19 catalytic" evidence="12">
    <location>
        <begin position="50"/>
        <end position="107"/>
    </location>
</feature>
<protein>
    <recommendedName>
        <fullName evidence="3">chitinase</fullName>
        <ecNumber evidence="3">3.2.1.14</ecNumber>
    </recommendedName>
</protein>
<feature type="signal peptide" evidence="11">
    <location>
        <begin position="1"/>
        <end position="24"/>
    </location>
</feature>
<dbReference type="PANTHER" id="PTHR22595">
    <property type="entry name" value="CHITINASE-RELATED"/>
    <property type="match status" value="1"/>
</dbReference>
<comment type="caution">
    <text evidence="13">The sequence shown here is derived from an EMBL/GenBank/DDBJ whole genome shotgun (WGS) entry which is preliminary data.</text>
</comment>
<keyword evidence="14" id="KW-1185">Reference proteome</keyword>
<dbReference type="EMBL" id="JACEGQ020000004">
    <property type="protein sequence ID" value="KAH8510431.1"/>
    <property type="molecule type" value="Genomic_DNA"/>
</dbReference>
<name>A0A8T2YZI9_POPDE</name>
<comment type="catalytic activity">
    <reaction evidence="1">
        <text>Random endo-hydrolysis of N-acetyl-beta-D-glucosaminide (1-&gt;4)-beta-linkages in chitin and chitodextrins.</text>
        <dbReference type="EC" id="3.2.1.14"/>
    </reaction>
</comment>
<accession>A0A8T2YZI9</accession>
<dbReference type="InterPro" id="IPR000726">
    <property type="entry name" value="Glyco_hydro_19_cat"/>
</dbReference>
<keyword evidence="10" id="KW-0624">Polysaccharide degradation</keyword>
<dbReference type="CDD" id="cd00325">
    <property type="entry name" value="chitinase_GH19"/>
    <property type="match status" value="1"/>
</dbReference>
<keyword evidence="9" id="KW-0326">Glycosidase</keyword>
<dbReference type="PANTHER" id="PTHR22595:SF171">
    <property type="entry name" value="BASIC ENDOCHITINASE B"/>
    <property type="match status" value="1"/>
</dbReference>
<evidence type="ECO:0000256" key="10">
    <source>
        <dbReference type="ARBA" id="ARBA00023326"/>
    </source>
</evidence>
<keyword evidence="6" id="KW-0378">Hydrolase</keyword>
<evidence type="ECO:0000256" key="1">
    <source>
        <dbReference type="ARBA" id="ARBA00000822"/>
    </source>
</evidence>
<comment type="similarity">
    <text evidence="2">Belongs to the glycosyl hydrolase 19 family. Chitinase class I subfamily.</text>
</comment>
<evidence type="ECO:0000256" key="2">
    <source>
        <dbReference type="ARBA" id="ARBA00009373"/>
    </source>
</evidence>
<dbReference type="GO" id="GO:0000272">
    <property type="term" value="P:polysaccharide catabolic process"/>
    <property type="evidence" value="ECO:0007669"/>
    <property type="project" value="UniProtKB-KW"/>
</dbReference>
<dbReference type="Proteomes" id="UP000807159">
    <property type="component" value="Chromosome 4"/>
</dbReference>
<organism evidence="13 14">
    <name type="scientific">Populus deltoides</name>
    <name type="common">Eastern poplar</name>
    <name type="synonym">Eastern cottonwood</name>
    <dbReference type="NCBI Taxonomy" id="3696"/>
    <lineage>
        <taxon>Eukaryota</taxon>
        <taxon>Viridiplantae</taxon>
        <taxon>Streptophyta</taxon>
        <taxon>Embryophyta</taxon>
        <taxon>Tracheophyta</taxon>
        <taxon>Spermatophyta</taxon>
        <taxon>Magnoliopsida</taxon>
        <taxon>eudicotyledons</taxon>
        <taxon>Gunneridae</taxon>
        <taxon>Pentapetalae</taxon>
        <taxon>rosids</taxon>
        <taxon>fabids</taxon>
        <taxon>Malpighiales</taxon>
        <taxon>Salicaceae</taxon>
        <taxon>Saliceae</taxon>
        <taxon>Populus</taxon>
    </lineage>
</organism>
<evidence type="ECO:0000256" key="3">
    <source>
        <dbReference type="ARBA" id="ARBA00012729"/>
    </source>
</evidence>
<dbReference type="InterPro" id="IPR023346">
    <property type="entry name" value="Lysozyme-like_dom_sf"/>
</dbReference>
<dbReference type="SUPFAM" id="SSF53955">
    <property type="entry name" value="Lysozyme-like"/>
    <property type="match status" value="1"/>
</dbReference>
<keyword evidence="5 11" id="KW-0732">Signal</keyword>
<gene>
    <name evidence="13" type="ORF">H0E87_008115</name>
</gene>
<keyword evidence="8" id="KW-0119">Carbohydrate metabolism</keyword>
<dbReference type="Gene3D" id="1.10.530.10">
    <property type="match status" value="2"/>
</dbReference>
<evidence type="ECO:0000256" key="5">
    <source>
        <dbReference type="ARBA" id="ARBA00022729"/>
    </source>
</evidence>
<evidence type="ECO:0000256" key="4">
    <source>
        <dbReference type="ARBA" id="ARBA00022669"/>
    </source>
</evidence>
<evidence type="ECO:0000259" key="12">
    <source>
        <dbReference type="Pfam" id="PF00182"/>
    </source>
</evidence>
<sequence>MSHARTSCAVAVLVSAVQQMLTVAQAVKANAIAASSQNHCLRRCYRIETMTAVLERDSIRRWIIGEDAPFTWGYCFVNELNPKSDYCDPNTNSSYPCAVGKHYYGRGAPSCHEVITGEWSPSEEDIKAGRKPGFGALTNIITNGSECTKDKETWEQNRIAYYLRYCDMLDVDPGENIDCDNQEPFEDNGLLKMVGTM</sequence>
<dbReference type="Gene3D" id="3.30.20.10">
    <property type="entry name" value="Endochitinase, domain 2"/>
    <property type="match status" value="1"/>
</dbReference>
<dbReference type="AlphaFoldDB" id="A0A8T2YZI9"/>
<evidence type="ECO:0000256" key="9">
    <source>
        <dbReference type="ARBA" id="ARBA00023295"/>
    </source>
</evidence>
<dbReference type="GO" id="GO:0006032">
    <property type="term" value="P:chitin catabolic process"/>
    <property type="evidence" value="ECO:0007669"/>
    <property type="project" value="UniProtKB-KW"/>
</dbReference>
<evidence type="ECO:0000256" key="6">
    <source>
        <dbReference type="ARBA" id="ARBA00022801"/>
    </source>
</evidence>
<evidence type="ECO:0000256" key="7">
    <source>
        <dbReference type="ARBA" id="ARBA00023024"/>
    </source>
</evidence>
<dbReference type="GO" id="GO:0008061">
    <property type="term" value="F:chitin binding"/>
    <property type="evidence" value="ECO:0007669"/>
    <property type="project" value="UniProtKB-KW"/>
</dbReference>
<keyword evidence="7" id="KW-0146">Chitin degradation</keyword>
<keyword evidence="4" id="KW-0147">Chitin-binding</keyword>
<proteinExistence type="inferred from homology"/>
<dbReference type="GO" id="GO:0016998">
    <property type="term" value="P:cell wall macromolecule catabolic process"/>
    <property type="evidence" value="ECO:0007669"/>
    <property type="project" value="InterPro"/>
</dbReference>
<evidence type="ECO:0000313" key="13">
    <source>
        <dbReference type="EMBL" id="KAH8510431.1"/>
    </source>
</evidence>
<feature type="chain" id="PRO_5035792370" description="chitinase" evidence="11">
    <location>
        <begin position="25"/>
        <end position="197"/>
    </location>
</feature>
<dbReference type="EC" id="3.2.1.14" evidence="3"/>
<reference evidence="13" key="1">
    <citation type="journal article" date="2021" name="J. Hered.">
        <title>Genome Assembly of Salicaceae Populus deltoides (Eastern Cottonwood) I-69 Based on Nanopore Sequencing and Hi-C Technologies.</title>
        <authorList>
            <person name="Bai S."/>
            <person name="Wu H."/>
            <person name="Zhang J."/>
            <person name="Pan Z."/>
            <person name="Zhao W."/>
            <person name="Li Z."/>
            <person name="Tong C."/>
        </authorList>
    </citation>
    <scope>NUCLEOTIDE SEQUENCE</scope>
    <source>
        <tissue evidence="13">Leaf</tissue>
    </source>
</reference>
<dbReference type="GO" id="GO:0008843">
    <property type="term" value="F:endochitinase activity"/>
    <property type="evidence" value="ECO:0007669"/>
    <property type="project" value="UniProtKB-EC"/>
</dbReference>
<dbReference type="Pfam" id="PF00182">
    <property type="entry name" value="Glyco_hydro_19"/>
    <property type="match status" value="2"/>
</dbReference>
<evidence type="ECO:0000313" key="14">
    <source>
        <dbReference type="Proteomes" id="UP000807159"/>
    </source>
</evidence>
<feature type="domain" description="Glycoside hydrolase family 19 catalytic" evidence="12">
    <location>
        <begin position="109"/>
        <end position="179"/>
    </location>
</feature>
<dbReference type="GO" id="GO:0050832">
    <property type="term" value="P:defense response to fungus"/>
    <property type="evidence" value="ECO:0007669"/>
    <property type="project" value="TreeGrafter"/>
</dbReference>
<evidence type="ECO:0000256" key="8">
    <source>
        <dbReference type="ARBA" id="ARBA00023277"/>
    </source>
</evidence>
<evidence type="ECO:0000256" key="11">
    <source>
        <dbReference type="SAM" id="SignalP"/>
    </source>
</evidence>